<protein>
    <submittedName>
        <fullName evidence="2">BTB domain-containing protein</fullName>
    </submittedName>
</protein>
<proteinExistence type="predicted"/>
<accession>A0AC34G5B0</accession>
<reference evidence="2" key="1">
    <citation type="submission" date="2022-11" db="UniProtKB">
        <authorList>
            <consortium name="WormBaseParasite"/>
        </authorList>
    </citation>
    <scope>IDENTIFICATION</scope>
</reference>
<organism evidence="1 2">
    <name type="scientific">Panagrolaimus sp. ES5</name>
    <dbReference type="NCBI Taxonomy" id="591445"/>
    <lineage>
        <taxon>Eukaryota</taxon>
        <taxon>Metazoa</taxon>
        <taxon>Ecdysozoa</taxon>
        <taxon>Nematoda</taxon>
        <taxon>Chromadorea</taxon>
        <taxon>Rhabditida</taxon>
        <taxon>Tylenchina</taxon>
        <taxon>Panagrolaimomorpha</taxon>
        <taxon>Panagrolaimoidea</taxon>
        <taxon>Panagrolaimidae</taxon>
        <taxon>Panagrolaimus</taxon>
    </lineage>
</organism>
<dbReference type="Proteomes" id="UP000887579">
    <property type="component" value="Unplaced"/>
</dbReference>
<evidence type="ECO:0000313" key="1">
    <source>
        <dbReference type="Proteomes" id="UP000887579"/>
    </source>
</evidence>
<evidence type="ECO:0000313" key="2">
    <source>
        <dbReference type="WBParaSite" id="ES5_v2.g24674.t1"/>
    </source>
</evidence>
<dbReference type="WBParaSite" id="ES5_v2.g24674.t1">
    <property type="protein sequence ID" value="ES5_v2.g24674.t1"/>
    <property type="gene ID" value="ES5_v2.g24674"/>
</dbReference>
<sequence>MSFHQKIFISKHAFVTRWEIDKSMFVKRQTFCSKIETMEGMPDVKWYLKCTYSQNGYSFSFCIESQNEISYTINFCGKEYNSIAISISGREFRSCTGTVNGSKEIRNFANYSMGVDAENARFNSQKFIFAVQGFFSYAEKKKNICKLYNIDDEWGSRLKQNNSEDFDIHVDKKIIKIHKLIVAAESPVFAKMFQDNFKEAKENKVTIVDFKNEIVQAAMNYCYRQDISELIKNENDEIDLLYFCDKYDFQTLKPKLEKFLAQKI</sequence>
<name>A0AC34G5B0_9BILA</name>